<comment type="caution">
    <text evidence="1">The sequence shown here is derived from an EMBL/GenBank/DDBJ whole genome shotgun (WGS) entry which is preliminary data.</text>
</comment>
<protein>
    <submittedName>
        <fullName evidence="1">Uncharacterized protein</fullName>
    </submittedName>
</protein>
<dbReference type="EMBL" id="CM037155">
    <property type="protein sequence ID" value="KAH7846833.1"/>
    <property type="molecule type" value="Genomic_DNA"/>
</dbReference>
<evidence type="ECO:0000313" key="2">
    <source>
        <dbReference type="Proteomes" id="UP000828048"/>
    </source>
</evidence>
<name>A0ACB7Y012_9ERIC</name>
<organism evidence="1 2">
    <name type="scientific">Vaccinium darrowii</name>
    <dbReference type="NCBI Taxonomy" id="229202"/>
    <lineage>
        <taxon>Eukaryota</taxon>
        <taxon>Viridiplantae</taxon>
        <taxon>Streptophyta</taxon>
        <taxon>Embryophyta</taxon>
        <taxon>Tracheophyta</taxon>
        <taxon>Spermatophyta</taxon>
        <taxon>Magnoliopsida</taxon>
        <taxon>eudicotyledons</taxon>
        <taxon>Gunneridae</taxon>
        <taxon>Pentapetalae</taxon>
        <taxon>asterids</taxon>
        <taxon>Ericales</taxon>
        <taxon>Ericaceae</taxon>
        <taxon>Vaccinioideae</taxon>
        <taxon>Vaccinieae</taxon>
        <taxon>Vaccinium</taxon>
    </lineage>
</organism>
<reference evidence="1 2" key="1">
    <citation type="journal article" date="2021" name="Hortic Res">
        <title>High-quality reference genome and annotation aids understanding of berry development for evergreen blueberry (Vaccinium darrowii).</title>
        <authorList>
            <person name="Yu J."/>
            <person name="Hulse-Kemp A.M."/>
            <person name="Babiker E."/>
            <person name="Staton M."/>
        </authorList>
    </citation>
    <scope>NUCLEOTIDE SEQUENCE [LARGE SCALE GENOMIC DNA]</scope>
    <source>
        <strain evidence="2">cv. NJ 8807/NJ 8810</strain>
        <tissue evidence="1">Young leaf</tissue>
    </source>
</reference>
<dbReference type="Proteomes" id="UP000828048">
    <property type="component" value="Chromosome 5"/>
</dbReference>
<sequence length="339" mass="38502">MAIEKLSEDLVMEILCRLPVKSLLQFKSVCKNWYAIIHNPTFIYLHHDRFASIAATQNTDCLLVKRLYNTPTATHCLYGGVALTFVPYENPVHDIDLSPNGLDTKHLQILGPCFGVVCLTTSLALNSTIVLCNPSIKEFRVIPQPSYKNDHFCNLGFGFDPLQNDYKVVRFAVRSRNFNIKGFDEKVEIYNMRTDSWREVDTESPVKSGFLCSHHLSASWNGDFYWYANRRDGGPAAILAFSMTDEVFKELPVPEVCLFMAPYHQTVFLHAAQMALVKSFRVLLPFAIQLIEDMFFTAKCKKAMVWRNQGAMCIVQRTPRQSDCVLDDPNVQVGVLRGA</sequence>
<gene>
    <name evidence="1" type="ORF">Vadar_018674</name>
</gene>
<keyword evidence="2" id="KW-1185">Reference proteome</keyword>
<accession>A0ACB7Y012</accession>
<proteinExistence type="predicted"/>
<evidence type="ECO:0000313" key="1">
    <source>
        <dbReference type="EMBL" id="KAH7846833.1"/>
    </source>
</evidence>